<reference evidence="4" key="1">
    <citation type="journal article" date="2013" name="Proc. Natl. Acad. Sci. U.S.A.">
        <title>Improving the coverage of the cyanobacterial phylum using diversity-driven genome sequencing.</title>
        <authorList>
            <person name="Shih P.M."/>
            <person name="Wu D."/>
            <person name="Latifi A."/>
            <person name="Axen S.D."/>
            <person name="Fewer D.P."/>
            <person name="Talla E."/>
            <person name="Calteau A."/>
            <person name="Cai F."/>
            <person name="Tandeau de Marsac N."/>
            <person name="Rippka R."/>
            <person name="Herdman M."/>
            <person name="Sivonen K."/>
            <person name="Coursin T."/>
            <person name="Laurent T."/>
            <person name="Goodwin L."/>
            <person name="Nolan M."/>
            <person name="Davenport K.W."/>
            <person name="Han C.S."/>
            <person name="Rubin E.M."/>
            <person name="Eisen J.A."/>
            <person name="Woyke T."/>
            <person name="Gugger M."/>
            <person name="Kerfeld C.A."/>
        </authorList>
    </citation>
    <scope>NUCLEOTIDE SEQUENCE [LARGE SCALE GENOMIC DNA]</scope>
    <source>
        <strain evidence="4">ATCC 29371 / PCC 7437</strain>
    </source>
</reference>
<dbReference type="Pfam" id="PF00128">
    <property type="entry name" value="Alpha-amylase"/>
    <property type="match status" value="1"/>
</dbReference>
<dbReference type="InterPro" id="IPR006047">
    <property type="entry name" value="GH13_cat_dom"/>
</dbReference>
<name>K9XRN1_STAC7</name>
<evidence type="ECO:0000313" key="4">
    <source>
        <dbReference type="Proteomes" id="UP000010473"/>
    </source>
</evidence>
<feature type="domain" description="Glycosyl hydrolase family 13 catalytic" evidence="2">
    <location>
        <begin position="12"/>
        <end position="494"/>
    </location>
</feature>
<gene>
    <name evidence="3" type="ordered locus">Sta7437_1168</name>
</gene>
<evidence type="ECO:0000259" key="2">
    <source>
        <dbReference type="SMART" id="SM00642"/>
    </source>
</evidence>
<dbReference type="SUPFAM" id="SSF51445">
    <property type="entry name" value="(Trans)glycosidases"/>
    <property type="match status" value="1"/>
</dbReference>
<keyword evidence="1" id="KW-0175">Coiled coil</keyword>
<feature type="coiled-coil region" evidence="1">
    <location>
        <begin position="775"/>
        <end position="802"/>
    </location>
</feature>
<proteinExistence type="predicted"/>
<dbReference type="InterPro" id="IPR017853">
    <property type="entry name" value="GH"/>
</dbReference>
<dbReference type="CDD" id="cd11336">
    <property type="entry name" value="AmyAc_MTSase"/>
    <property type="match status" value="1"/>
</dbReference>
<sequence>MRIPTATYRIQFHSEFNFVQAKEIINYLADLSISDLYASPIFKARQGSTHGYDVVDPTILNPELGTEEDFEKLSEEIKKYQLGWLQDIVPNHMAYDSHNLWLMDVLENGKDSEFFDFFDINWNQPYEEMQGRVLAPLLGDFYGNCLERGELKLNYDATGLSISYYGLRLPVRIESYLTFIIRNLGKLARKIGRQHPDFIKFLGILYLLKNIPEETKGKERYDQLNFVKSLLWETYTQNPEVEEFIQNNLQEFNGEVDNSESFNLLDNLLSEQFYRLSFWKVGAEEINYRRFFTVNELISVKVEEAKVFQTTHELIERFVKEKKFTGVRIDHIDGLYDPSEYLIRLREKLGNVYITVEKILELTEDLPQHWQIEGTSGYEFLNYVNGIFCCPENEKEFTKIYTRFTDLTDAYQDLVYEKKGLILERNLAGDLENLAQILKRIAAQTRAGSDFTLYGLKQALFELLALFPVYRTYIDADGIGEIDEKYVNETIKAAKKKAPLLVNEFNFIHKVLLLEYEDFRSQTQREEWLHFVMRSQQLTGPLMAKGVEDTLLYVYNRLLSLNEVGGNPSHFGISLDLFHQFNHNKVNNWLHGMNATATHDTKRGEDVRARINVLSEIPQEWEQQVNQWREMNRVHQQNGIPDANDEYFFYQTLLGAFPFEESDLADFPDRIKDYILKAVREAKVHTAWLRPDEEYEAAFFSFIDKVLDPKESNFWQQFRPFQKQIAEYGIYNSLSQVLIKNTAPGVPDLYQGAELWELSLVDPDNRRPVDYQKRREFLQEIKEKSEQNIEQLLKELIETKENGKIKLFLTHQLLKARKEYLEIFQNGNYQPIEITGKYQNHIIAFARNYGDQTLVAIAPRFLTTIIKPGQLPLGVDVWEDTSLILPNKTWHNLINNQTITGENLVVGEILQNFSVGLLVG</sequence>
<keyword evidence="3" id="KW-0413">Isomerase</keyword>
<dbReference type="Proteomes" id="UP000010473">
    <property type="component" value="Chromosome"/>
</dbReference>
<organism evidence="3 4">
    <name type="scientific">Stanieria cyanosphaera (strain ATCC 29371 / PCC 7437)</name>
    <dbReference type="NCBI Taxonomy" id="111780"/>
    <lineage>
        <taxon>Bacteria</taxon>
        <taxon>Bacillati</taxon>
        <taxon>Cyanobacteriota</taxon>
        <taxon>Cyanophyceae</taxon>
        <taxon>Pleurocapsales</taxon>
        <taxon>Dermocarpellaceae</taxon>
        <taxon>Stanieria</taxon>
    </lineage>
</organism>
<dbReference type="KEGG" id="scs:Sta7437_1168"/>
<keyword evidence="4" id="KW-1185">Reference proteome</keyword>
<dbReference type="PANTHER" id="PTHR10357">
    <property type="entry name" value="ALPHA-AMYLASE FAMILY MEMBER"/>
    <property type="match status" value="1"/>
</dbReference>
<dbReference type="NCBIfam" id="TIGR02401">
    <property type="entry name" value="trehalose_TreY"/>
    <property type="match status" value="1"/>
</dbReference>
<dbReference type="Gene3D" id="3.20.20.80">
    <property type="entry name" value="Glycosidases"/>
    <property type="match status" value="4"/>
</dbReference>
<evidence type="ECO:0000256" key="1">
    <source>
        <dbReference type="SAM" id="Coils"/>
    </source>
</evidence>
<dbReference type="OrthoDB" id="9805159at2"/>
<dbReference type="EMBL" id="CP003653">
    <property type="protein sequence ID" value="AFZ34739.1"/>
    <property type="molecule type" value="Genomic_DNA"/>
</dbReference>
<dbReference type="PATRIC" id="fig|111780.3.peg.1217"/>
<dbReference type="AlphaFoldDB" id="K9XRN1"/>
<dbReference type="eggNOG" id="COG3280">
    <property type="taxonomic scope" value="Bacteria"/>
</dbReference>
<evidence type="ECO:0000313" key="3">
    <source>
        <dbReference type="EMBL" id="AFZ34739.1"/>
    </source>
</evidence>
<dbReference type="InterPro" id="IPR012767">
    <property type="entry name" value="Trehalose_TreY"/>
</dbReference>
<protein>
    <submittedName>
        <fullName evidence="3">Maltooligosyl trehalose synthase</fullName>
        <ecNumber evidence="3">5.4.99.15</ecNumber>
    </submittedName>
</protein>
<accession>K9XRN1</accession>
<dbReference type="GO" id="GO:0005992">
    <property type="term" value="P:trehalose biosynthetic process"/>
    <property type="evidence" value="ECO:0007669"/>
    <property type="project" value="TreeGrafter"/>
</dbReference>
<dbReference type="HOGENOM" id="CLU_005045_1_0_3"/>
<dbReference type="PANTHER" id="PTHR10357:SF216">
    <property type="entry name" value="MALTOOLIGOSYL TREHALOSE SYNTHASE-RELATED"/>
    <property type="match status" value="1"/>
</dbReference>
<dbReference type="GO" id="GO:0030980">
    <property type="term" value="P:alpha-glucan catabolic process"/>
    <property type="evidence" value="ECO:0007669"/>
    <property type="project" value="TreeGrafter"/>
</dbReference>
<dbReference type="EC" id="5.4.99.15" evidence="3"/>
<dbReference type="GO" id="GO:0047470">
    <property type="term" value="F:(1,4)-alpha-D-glucan 1-alpha-D-glucosylmutase activity"/>
    <property type="evidence" value="ECO:0007669"/>
    <property type="project" value="UniProtKB-EC"/>
</dbReference>
<dbReference type="STRING" id="111780.Sta7437_1168"/>
<dbReference type="SMART" id="SM00642">
    <property type="entry name" value="Aamy"/>
    <property type="match status" value="1"/>
</dbReference>
<dbReference type="RefSeq" id="WP_015192412.1">
    <property type="nucleotide sequence ID" value="NC_019748.1"/>
</dbReference>